<protein>
    <submittedName>
        <fullName evidence="1">Uncharacterized protein</fullName>
    </submittedName>
</protein>
<proteinExistence type="predicted"/>
<reference evidence="1 2" key="1">
    <citation type="journal article" date="2013" name="Genome Announc.">
        <title>Draft Genome Sequence of Indibacter alkaliphilus Strain LW1T, Isolated from Lonar Lake, a Haloalkaline Lake in the Buldana District of Maharashtra, India.</title>
        <authorList>
            <person name="Singh A."/>
            <person name="Kumar Jangir P."/>
            <person name="Sharma R."/>
            <person name="Singh A."/>
            <person name="Kumar Pinnaka A."/>
            <person name="Shivaji S."/>
        </authorList>
    </citation>
    <scope>NUCLEOTIDE SEQUENCE [LARGE SCALE GENOMIC DNA]</scope>
    <source>
        <strain evidence="2">CCUG 57479 / KCTC 22604 / LW1</strain>
    </source>
</reference>
<gene>
    <name evidence="1" type="ORF">A33Q_3245</name>
</gene>
<name>S2DE93_INDAL</name>
<dbReference type="EMBL" id="ALWO02000038">
    <property type="protein sequence ID" value="EOZ95325.1"/>
    <property type="molecule type" value="Genomic_DNA"/>
</dbReference>
<organism evidence="1 2">
    <name type="scientific">Indibacter alkaliphilus (strain CCUG 57479 / KCTC 22604 / LW1)</name>
    <dbReference type="NCBI Taxonomy" id="1189612"/>
    <lineage>
        <taxon>Bacteria</taxon>
        <taxon>Pseudomonadati</taxon>
        <taxon>Bacteroidota</taxon>
        <taxon>Cytophagia</taxon>
        <taxon>Cytophagales</taxon>
        <taxon>Cyclobacteriaceae</taxon>
    </lineage>
</organism>
<sequence length="47" mass="5565">MVQPDDVQMLPGLREFLGQYYVLFRRADLPLVYRISVSSRSKFFDLP</sequence>
<dbReference type="AlphaFoldDB" id="S2DE93"/>
<evidence type="ECO:0000313" key="2">
    <source>
        <dbReference type="Proteomes" id="UP000006073"/>
    </source>
</evidence>
<keyword evidence="2" id="KW-1185">Reference proteome</keyword>
<dbReference type="Proteomes" id="UP000006073">
    <property type="component" value="Unassembled WGS sequence"/>
</dbReference>
<accession>S2DE93</accession>
<comment type="caution">
    <text evidence="1">The sequence shown here is derived from an EMBL/GenBank/DDBJ whole genome shotgun (WGS) entry which is preliminary data.</text>
</comment>
<evidence type="ECO:0000313" key="1">
    <source>
        <dbReference type="EMBL" id="EOZ95325.1"/>
    </source>
</evidence>